<feature type="chain" id="PRO_5012045017" description="Copper amine oxidase catalytic domain-containing protein" evidence="1">
    <location>
        <begin position="22"/>
        <end position="584"/>
    </location>
</feature>
<keyword evidence="1" id="KW-0732">Signal</keyword>
<evidence type="ECO:0000313" key="3">
    <source>
        <dbReference type="Proteomes" id="UP000223913"/>
    </source>
</evidence>
<dbReference type="GO" id="GO:0048038">
    <property type="term" value="F:quinone binding"/>
    <property type="evidence" value="ECO:0007669"/>
    <property type="project" value="InterPro"/>
</dbReference>
<accession>A0A2D0NH54</accession>
<dbReference type="SUPFAM" id="SSF49998">
    <property type="entry name" value="Amine oxidase catalytic domain"/>
    <property type="match status" value="1"/>
</dbReference>
<dbReference type="GO" id="GO:0005507">
    <property type="term" value="F:copper ion binding"/>
    <property type="evidence" value="ECO:0007669"/>
    <property type="project" value="InterPro"/>
</dbReference>
<dbReference type="InterPro" id="IPR036460">
    <property type="entry name" value="Cu_amine_oxidase_C_sf"/>
</dbReference>
<organism evidence="2 3">
    <name type="scientific">Flavilitoribacter nigricans (strain ATCC 23147 / DSM 23189 / NBRC 102662 / NCIMB 1420 / SS-2)</name>
    <name type="common">Lewinella nigricans</name>
    <dbReference type="NCBI Taxonomy" id="1122177"/>
    <lineage>
        <taxon>Bacteria</taxon>
        <taxon>Pseudomonadati</taxon>
        <taxon>Bacteroidota</taxon>
        <taxon>Saprospiria</taxon>
        <taxon>Saprospirales</taxon>
        <taxon>Lewinellaceae</taxon>
        <taxon>Flavilitoribacter</taxon>
    </lineage>
</organism>
<evidence type="ECO:0008006" key="4">
    <source>
        <dbReference type="Google" id="ProtNLM"/>
    </source>
</evidence>
<dbReference type="EMBL" id="PDUD01000005">
    <property type="protein sequence ID" value="PHN07821.1"/>
    <property type="molecule type" value="Genomic_DNA"/>
</dbReference>
<comment type="caution">
    <text evidence="2">The sequence shown here is derived from an EMBL/GenBank/DDBJ whole genome shotgun (WGS) entry which is preliminary data.</text>
</comment>
<dbReference type="Gene3D" id="2.70.98.20">
    <property type="entry name" value="Copper amine oxidase, catalytic domain"/>
    <property type="match status" value="1"/>
</dbReference>
<dbReference type="AlphaFoldDB" id="A0A2D0NH54"/>
<dbReference type="GO" id="GO:0009308">
    <property type="term" value="P:amine metabolic process"/>
    <property type="evidence" value="ECO:0007669"/>
    <property type="project" value="InterPro"/>
</dbReference>
<gene>
    <name evidence="2" type="ORF">CRP01_04680</name>
</gene>
<evidence type="ECO:0000256" key="1">
    <source>
        <dbReference type="SAM" id="SignalP"/>
    </source>
</evidence>
<feature type="signal peptide" evidence="1">
    <location>
        <begin position="1"/>
        <end position="21"/>
    </location>
</feature>
<proteinExistence type="predicted"/>
<dbReference type="GO" id="GO:0008131">
    <property type="term" value="F:primary methylamine oxidase activity"/>
    <property type="evidence" value="ECO:0007669"/>
    <property type="project" value="InterPro"/>
</dbReference>
<sequence>MQKITPVATFVVLVALLIAQCAEPKPLPSIPDPVAQTVGPSSEEIQNLQDRLEEHPEFRKIFQDNRYRILSFKPVFSDAKEWEGQDTLIISRYTAIAYDYTRDQAYEIRLSTDTRQVEATAIDDQPTPNAEEEQLAYDALIRNLNISDQVTAGTLTVVNAMPPAMSNSEGNRMLSFMVIGPETSDQLGAYAVNISDERHPIEVMNHNFAGLEFSAPTCGPPDLDSGSDPTGYKEITIPNPFNPLTPIWKFTVVQPKSSSGHKGSGVELRDVSFMGKSVLKRAHAPKLNVIYDAICGGNAQSYCGGSSVNVYDDPIFVPAKFEAQGTNFPPVANGFRNCTAMPQTIVDSGDDGGNFKGVAIYKNPTDNSVVVVSELQADWYRYAHEWVFYPSGRIEPRFKFSAVQNNCTCERHVHHVYWRFDFDINGSINSVIESYVPTKGTGSNWVSVPPFTQEVTRYRSYSQMMWTISGPNNLRCDLIAGEHDGNGNGDDWAKGDVFIAKYDPDEINEWGLNTSNQLACFNDAHLIDGENINGEDIVIWYRAGSLHDESAIDPSGQHQIVGPSIKCRWNPGPYEDEYDDQIYN</sequence>
<evidence type="ECO:0000313" key="2">
    <source>
        <dbReference type="EMBL" id="PHN07821.1"/>
    </source>
</evidence>
<dbReference type="Proteomes" id="UP000223913">
    <property type="component" value="Unassembled WGS sequence"/>
</dbReference>
<reference evidence="2 3" key="1">
    <citation type="submission" date="2017-10" db="EMBL/GenBank/DDBJ databases">
        <title>The draft genome sequence of Lewinella nigricans NBRC 102662.</title>
        <authorList>
            <person name="Wang K."/>
        </authorList>
    </citation>
    <scope>NUCLEOTIDE SEQUENCE [LARGE SCALE GENOMIC DNA]</scope>
    <source>
        <strain evidence="2 3">NBRC 102662</strain>
    </source>
</reference>
<keyword evidence="3" id="KW-1185">Reference proteome</keyword>
<dbReference type="OrthoDB" id="9772590at2"/>
<dbReference type="RefSeq" id="WP_099148853.1">
    <property type="nucleotide sequence ID" value="NZ_PDUD01000005.1"/>
</dbReference>
<name>A0A2D0NH54_FLAN2</name>
<protein>
    <recommendedName>
        <fullName evidence="4">Copper amine oxidase catalytic domain-containing protein</fullName>
    </recommendedName>
</protein>